<comment type="caution">
    <text evidence="2">The sequence shown here is derived from an EMBL/GenBank/DDBJ whole genome shotgun (WGS) entry which is preliminary data.</text>
</comment>
<feature type="non-terminal residue" evidence="2">
    <location>
        <position position="1"/>
    </location>
</feature>
<feature type="compositionally biased region" description="Basic and acidic residues" evidence="1">
    <location>
        <begin position="280"/>
        <end position="289"/>
    </location>
</feature>
<dbReference type="AlphaFoldDB" id="A0A8J4B3L4"/>
<gene>
    <name evidence="2" type="ORF">Vafri_8950</name>
</gene>
<evidence type="ECO:0000313" key="2">
    <source>
        <dbReference type="EMBL" id="GIL53322.1"/>
    </source>
</evidence>
<evidence type="ECO:0000256" key="1">
    <source>
        <dbReference type="SAM" id="MobiDB-lite"/>
    </source>
</evidence>
<dbReference type="EMBL" id="BNCO01000014">
    <property type="protein sequence ID" value="GIL53322.1"/>
    <property type="molecule type" value="Genomic_DNA"/>
</dbReference>
<evidence type="ECO:0000313" key="3">
    <source>
        <dbReference type="Proteomes" id="UP000747399"/>
    </source>
</evidence>
<keyword evidence="3" id="KW-1185">Reference proteome</keyword>
<name>A0A8J4B3L4_9CHLO</name>
<feature type="compositionally biased region" description="Low complexity" evidence="1">
    <location>
        <begin position="296"/>
        <end position="306"/>
    </location>
</feature>
<dbReference type="Proteomes" id="UP000747399">
    <property type="component" value="Unassembled WGS sequence"/>
</dbReference>
<sequence length="340" mass="33175">MQPAAAIGATAAGGRGLDGTDTAADIGDAVAAAADVVAKVRTAYPPLLSFDLPVVGNLGACGVLLSAEELRDLLLKAQSVATALAAGLPHVTNLDKLARRIRSDLEFVQRCCAHRYDGGEDAICQSPTKPTSAVKVVTDATATGGGGSGSGAGGGSCGSSCGGGGGGGNMNINIVGGRLLELTSERVQGIVNNLRGFQGELLAAQTAPGVVGVLRRFQAHVVLPSQSTVVAAPPPDPAAATGRRAKVTVAASGATAATATETGDVDRVNAVAATVGQKRPHADTDKKGNQDGTLRPAAGGPVAAAADTTPCSPAAATVKDSAAGVVDRGCSGGDVAKGCG</sequence>
<organism evidence="2 3">
    <name type="scientific">Volvox africanus</name>
    <dbReference type="NCBI Taxonomy" id="51714"/>
    <lineage>
        <taxon>Eukaryota</taxon>
        <taxon>Viridiplantae</taxon>
        <taxon>Chlorophyta</taxon>
        <taxon>core chlorophytes</taxon>
        <taxon>Chlorophyceae</taxon>
        <taxon>CS clade</taxon>
        <taxon>Chlamydomonadales</taxon>
        <taxon>Volvocaceae</taxon>
        <taxon>Volvox</taxon>
    </lineage>
</organism>
<reference evidence="2" key="1">
    <citation type="journal article" date="2021" name="Proc. Natl. Acad. Sci. U.S.A.">
        <title>Three genomes in the algal genus Volvox reveal the fate of a haploid sex-determining region after a transition to homothallism.</title>
        <authorList>
            <person name="Yamamoto K."/>
            <person name="Hamaji T."/>
            <person name="Kawai-Toyooka H."/>
            <person name="Matsuzaki R."/>
            <person name="Takahashi F."/>
            <person name="Nishimura Y."/>
            <person name="Kawachi M."/>
            <person name="Noguchi H."/>
            <person name="Minakuchi Y."/>
            <person name="Umen J.G."/>
            <person name="Toyoda A."/>
            <person name="Nozaki H."/>
        </authorList>
    </citation>
    <scope>NUCLEOTIDE SEQUENCE</scope>
    <source>
        <strain evidence="2">NIES-3780</strain>
    </source>
</reference>
<protein>
    <submittedName>
        <fullName evidence="2">Uncharacterized protein</fullName>
    </submittedName>
</protein>
<feature type="region of interest" description="Disordered" evidence="1">
    <location>
        <begin position="275"/>
        <end position="308"/>
    </location>
</feature>
<accession>A0A8J4B3L4</accession>
<proteinExistence type="predicted"/>